<dbReference type="GeneID" id="93681297"/>
<keyword evidence="1" id="KW-0472">Membrane</keyword>
<dbReference type="AlphaFoldDB" id="A0A1N6RQS9"/>
<comment type="caution">
    <text evidence="2">The sequence shown here is derived from an EMBL/GenBank/DDBJ whole genome shotgun (WGS) entry which is preliminary data.</text>
</comment>
<accession>A0A1N6RQS9</accession>
<gene>
    <name evidence="2" type="ORF">JF537_05465</name>
    <name evidence="3" type="ORF">RIB56_08635</name>
</gene>
<dbReference type="Proteomes" id="UP000664578">
    <property type="component" value="Unassembled WGS sequence"/>
</dbReference>
<dbReference type="EMBL" id="JAEMWV010000002">
    <property type="protein sequence ID" value="MBN8251029.1"/>
    <property type="molecule type" value="Genomic_DNA"/>
</dbReference>
<dbReference type="EMBL" id="JAWUZT010000020">
    <property type="protein sequence ID" value="MDW8516199.1"/>
    <property type="molecule type" value="Genomic_DNA"/>
</dbReference>
<keyword evidence="1" id="KW-0812">Transmembrane</keyword>
<feature type="transmembrane region" description="Helical" evidence="1">
    <location>
        <begin position="43"/>
        <end position="61"/>
    </location>
</feature>
<name>A0A1N6RQS9_9BACI</name>
<sequence>MTISLFLILFVGIVSLVGTIWIANNDDKQYKKTGKKRIRNLSFIYVALLVGSAIAVAVYIANI</sequence>
<reference evidence="3" key="3">
    <citation type="submission" date="2024-05" db="EMBL/GenBank/DDBJ databases">
        <title>Draft genomic sequences of Priestia flexa CCM isolated from the soil of an abandoned mine contaminated by free cyanide in the high Andean zone of Tacna, Peru.</title>
        <authorList>
            <person name="Caceda Quiroz C.J."/>
            <person name="Maraza Chooque G.J."/>
            <person name="Fora Quispe G.L."/>
            <person name="Carpio Mamani M."/>
        </authorList>
    </citation>
    <scope>NUCLEOTIDE SEQUENCE</scope>
    <source>
        <strain evidence="3">CCM</strain>
    </source>
</reference>
<proteinExistence type="predicted"/>
<dbReference type="Proteomes" id="UP001284771">
    <property type="component" value="Unassembled WGS sequence"/>
</dbReference>
<dbReference type="KEGG" id="bfx:BC359_16315"/>
<dbReference type="RefSeq" id="WP_076512585.1">
    <property type="nucleotide sequence ID" value="NZ_CM125968.1"/>
</dbReference>
<feature type="transmembrane region" description="Helical" evidence="1">
    <location>
        <begin position="6"/>
        <end position="23"/>
    </location>
</feature>
<evidence type="ECO:0000313" key="5">
    <source>
        <dbReference type="Proteomes" id="UP001284771"/>
    </source>
</evidence>
<keyword evidence="5" id="KW-1185">Reference proteome</keyword>
<reference evidence="5" key="2">
    <citation type="submission" date="2023-07" db="EMBL/GenBank/DDBJ databases">
        <title>Draft genomic sequences of Priestia flexa CCM isolated from the soil of an abandoned mine contaminated by free cyanide in the high Andean zone of Tacna, Peru.</title>
        <authorList>
            <person name="Caceda Quiroz C.J."/>
            <person name="Maraza Chooque G.J."/>
            <person name="Fora Quispe G.L."/>
            <person name="Carpio Mamani M."/>
        </authorList>
    </citation>
    <scope>NUCLEOTIDE SEQUENCE [LARGE SCALE GENOMIC DNA]</scope>
    <source>
        <strain evidence="5">CCM</strain>
    </source>
</reference>
<evidence type="ECO:0000313" key="2">
    <source>
        <dbReference type="EMBL" id="MBN8251029.1"/>
    </source>
</evidence>
<organism evidence="2 4">
    <name type="scientific">Priestia flexa</name>
    <dbReference type="NCBI Taxonomy" id="86664"/>
    <lineage>
        <taxon>Bacteria</taxon>
        <taxon>Bacillati</taxon>
        <taxon>Bacillota</taxon>
        <taxon>Bacilli</taxon>
        <taxon>Bacillales</taxon>
        <taxon>Bacillaceae</taxon>
        <taxon>Priestia</taxon>
    </lineage>
</organism>
<evidence type="ECO:0000313" key="4">
    <source>
        <dbReference type="Proteomes" id="UP000664578"/>
    </source>
</evidence>
<keyword evidence="1" id="KW-1133">Transmembrane helix</keyword>
<protein>
    <submittedName>
        <fullName evidence="2">Uncharacterized protein</fullName>
    </submittedName>
</protein>
<evidence type="ECO:0000313" key="3">
    <source>
        <dbReference type="EMBL" id="MDW8516199.1"/>
    </source>
</evidence>
<reference evidence="2" key="1">
    <citation type="submission" date="2020-12" db="EMBL/GenBank/DDBJ databases">
        <title>PHA producing bacteria isolated from mangrove.</title>
        <authorList>
            <person name="Zheng W."/>
            <person name="Yu S."/>
            <person name="Huang Y."/>
        </authorList>
    </citation>
    <scope>NUCLEOTIDE SEQUENCE</scope>
    <source>
        <strain evidence="2">GN22-4</strain>
    </source>
</reference>
<evidence type="ECO:0000256" key="1">
    <source>
        <dbReference type="SAM" id="Phobius"/>
    </source>
</evidence>